<dbReference type="InterPro" id="IPR003497">
    <property type="entry name" value="BRO_N_domain"/>
</dbReference>
<feature type="domain" description="Bro-N" evidence="1">
    <location>
        <begin position="1"/>
        <end position="105"/>
    </location>
</feature>
<dbReference type="Pfam" id="PF02498">
    <property type="entry name" value="Bro-N"/>
    <property type="match status" value="1"/>
</dbReference>
<dbReference type="PROSITE" id="PS51750">
    <property type="entry name" value="BRO_N"/>
    <property type="match status" value="1"/>
</dbReference>
<comment type="caution">
    <text evidence="2">The sequence shown here is derived from an EMBL/GenBank/DDBJ whole genome shotgun (WGS) entry which is preliminary data.</text>
</comment>
<proteinExistence type="predicted"/>
<evidence type="ECO:0000259" key="1">
    <source>
        <dbReference type="PROSITE" id="PS51750"/>
    </source>
</evidence>
<evidence type="ECO:0000313" key="3">
    <source>
        <dbReference type="Proteomes" id="UP000664859"/>
    </source>
</evidence>
<keyword evidence="3" id="KW-1185">Reference proteome</keyword>
<name>A0A835Z6A6_9STRA</name>
<sequence>MDIIKTFVSDNTSYALSIYYKNNVPLFRASDIGDILGLSQVRSSIRDFDETEKVAHVVPTAGGDQQVLCLTEAGVYLLLMSSKKPIARPFRKWLCQVLKSIQAGGSYELEQQFKEQMEKEEKNMEKAIYVKVNEDLEKQKHNDILEVYDKKPLVYIARFGSINDLKIIKVGSTTDIKQRVSVHWRDFSDCTLLRVFHCSERRGFESFLHKHHDIRKYKYEEPINGKKSDEAFLLSDDKLKQLINIAVRKVSKYQVTSSAMQSLQQDVSHMKQMLEKLQSVDIAESEPQSRRGVCTVNGDKVQRYSEDGTTLIDTYFQMITVERDEHVQMLAMRFGMRLNRNSIVNTITKQHTYLGFRWAMLNRALPDHTVQDIGTTTPPPTLRSGPVVELSDDKATIVRVFENSEAARISVNERLQDLKQSIKTISRLCKAIKSGDMYKGRYYTSWAECSWAMQDAYMAAGGSTPFPAPSHCRPIHRSDPKTKRVLETYYSMSEVQKKRKVGKSSLQNAINGEYTLQGYLWAYAT</sequence>
<dbReference type="InterPro" id="IPR018306">
    <property type="entry name" value="Phage_T5_Orf172_DNA-bd"/>
</dbReference>
<dbReference type="EMBL" id="JAFCMP010000179">
    <property type="protein sequence ID" value="KAG5184054.1"/>
    <property type="molecule type" value="Genomic_DNA"/>
</dbReference>
<dbReference type="OrthoDB" id="7468926at2759"/>
<dbReference type="AlphaFoldDB" id="A0A835Z6A6"/>
<dbReference type="Proteomes" id="UP000664859">
    <property type="component" value="Unassembled WGS sequence"/>
</dbReference>
<evidence type="ECO:0000313" key="2">
    <source>
        <dbReference type="EMBL" id="KAG5184054.1"/>
    </source>
</evidence>
<protein>
    <recommendedName>
        <fullName evidence="1">Bro-N domain-containing protein</fullName>
    </recommendedName>
</protein>
<gene>
    <name evidence="2" type="ORF">JKP88DRAFT_163480</name>
</gene>
<reference evidence="2" key="1">
    <citation type="submission" date="2021-02" db="EMBL/GenBank/DDBJ databases">
        <title>First Annotated Genome of the Yellow-green Alga Tribonema minus.</title>
        <authorList>
            <person name="Mahan K.M."/>
        </authorList>
    </citation>
    <scope>NUCLEOTIDE SEQUENCE</scope>
    <source>
        <strain evidence="2">UTEX B ZZ1240</strain>
    </source>
</reference>
<organism evidence="2 3">
    <name type="scientific">Tribonema minus</name>
    <dbReference type="NCBI Taxonomy" id="303371"/>
    <lineage>
        <taxon>Eukaryota</taxon>
        <taxon>Sar</taxon>
        <taxon>Stramenopiles</taxon>
        <taxon>Ochrophyta</taxon>
        <taxon>PX clade</taxon>
        <taxon>Xanthophyceae</taxon>
        <taxon>Tribonematales</taxon>
        <taxon>Tribonemataceae</taxon>
        <taxon>Tribonema</taxon>
    </lineage>
</organism>
<dbReference type="SMART" id="SM01040">
    <property type="entry name" value="Bro-N"/>
    <property type="match status" value="1"/>
</dbReference>
<accession>A0A835Z6A6</accession>
<dbReference type="Pfam" id="PF10544">
    <property type="entry name" value="T5orf172"/>
    <property type="match status" value="1"/>
</dbReference>